<organism evidence="1 2">
    <name type="scientific">Cichorium intybus</name>
    <name type="common">Chicory</name>
    <dbReference type="NCBI Taxonomy" id="13427"/>
    <lineage>
        <taxon>Eukaryota</taxon>
        <taxon>Viridiplantae</taxon>
        <taxon>Streptophyta</taxon>
        <taxon>Embryophyta</taxon>
        <taxon>Tracheophyta</taxon>
        <taxon>Spermatophyta</taxon>
        <taxon>Magnoliopsida</taxon>
        <taxon>eudicotyledons</taxon>
        <taxon>Gunneridae</taxon>
        <taxon>Pentapetalae</taxon>
        <taxon>asterids</taxon>
        <taxon>campanulids</taxon>
        <taxon>Asterales</taxon>
        <taxon>Asteraceae</taxon>
        <taxon>Cichorioideae</taxon>
        <taxon>Cichorieae</taxon>
        <taxon>Cichoriinae</taxon>
        <taxon>Cichorium</taxon>
    </lineage>
</organism>
<dbReference type="EMBL" id="CM042011">
    <property type="protein sequence ID" value="KAI3764135.1"/>
    <property type="molecule type" value="Genomic_DNA"/>
</dbReference>
<evidence type="ECO:0000313" key="1">
    <source>
        <dbReference type="EMBL" id="KAI3764135.1"/>
    </source>
</evidence>
<keyword evidence="2" id="KW-1185">Reference proteome</keyword>
<evidence type="ECO:0000313" key="2">
    <source>
        <dbReference type="Proteomes" id="UP001055811"/>
    </source>
</evidence>
<reference evidence="1 2" key="2">
    <citation type="journal article" date="2022" name="Mol. Ecol. Resour.">
        <title>The genomes of chicory, endive, great burdock and yacon provide insights into Asteraceae paleo-polyploidization history and plant inulin production.</title>
        <authorList>
            <person name="Fan W."/>
            <person name="Wang S."/>
            <person name="Wang H."/>
            <person name="Wang A."/>
            <person name="Jiang F."/>
            <person name="Liu H."/>
            <person name="Zhao H."/>
            <person name="Xu D."/>
            <person name="Zhang Y."/>
        </authorList>
    </citation>
    <scope>NUCLEOTIDE SEQUENCE [LARGE SCALE GENOMIC DNA]</scope>
    <source>
        <strain evidence="2">cv. Punajuju</strain>
        <tissue evidence="1">Leaves</tissue>
    </source>
</reference>
<accession>A0ACB9EZR5</accession>
<gene>
    <name evidence="1" type="ORF">L2E82_14138</name>
</gene>
<protein>
    <submittedName>
        <fullName evidence="1">Uncharacterized protein</fullName>
    </submittedName>
</protein>
<reference evidence="2" key="1">
    <citation type="journal article" date="2022" name="Mol. Ecol. Resour.">
        <title>The genomes of chicory, endive, great burdock and yacon provide insights into Asteraceae palaeo-polyploidization history and plant inulin production.</title>
        <authorList>
            <person name="Fan W."/>
            <person name="Wang S."/>
            <person name="Wang H."/>
            <person name="Wang A."/>
            <person name="Jiang F."/>
            <person name="Liu H."/>
            <person name="Zhao H."/>
            <person name="Xu D."/>
            <person name="Zhang Y."/>
        </authorList>
    </citation>
    <scope>NUCLEOTIDE SEQUENCE [LARGE SCALE GENOMIC DNA]</scope>
    <source>
        <strain evidence="2">cv. Punajuju</strain>
    </source>
</reference>
<proteinExistence type="predicted"/>
<sequence>MRTPMRLSQVTGDVSDDLGDSEEKVRSRPTDNGQISIIDPDCRLIGLQLYDRVFKDDKDACHLKTYELSLKDGDCVEALWSQNVLDNGADLLIPVPPPFCRVLISGEN</sequence>
<comment type="caution">
    <text evidence="1">The sequence shown here is derived from an EMBL/GenBank/DDBJ whole genome shotgun (WGS) entry which is preliminary data.</text>
</comment>
<dbReference type="Proteomes" id="UP001055811">
    <property type="component" value="Linkage Group LG03"/>
</dbReference>
<name>A0ACB9EZR5_CICIN</name>